<evidence type="ECO:0000313" key="4">
    <source>
        <dbReference type="EMBL" id="PIA56438.1"/>
    </source>
</evidence>
<dbReference type="InterPro" id="IPR002048">
    <property type="entry name" value="EF_hand_dom"/>
</dbReference>
<dbReference type="InterPro" id="IPR018247">
    <property type="entry name" value="EF_Hand_1_Ca_BS"/>
</dbReference>
<dbReference type="PROSITE" id="PS00018">
    <property type="entry name" value="EF_HAND_1"/>
    <property type="match status" value="2"/>
</dbReference>
<dbReference type="InterPro" id="IPR050145">
    <property type="entry name" value="Centrin_CML-like"/>
</dbReference>
<accession>A0A2G5EL03</accession>
<dbReference type="EMBL" id="KZ305024">
    <property type="protein sequence ID" value="PIA56438.1"/>
    <property type="molecule type" value="Genomic_DNA"/>
</dbReference>
<dbReference type="CDD" id="cd00051">
    <property type="entry name" value="EFh"/>
    <property type="match status" value="1"/>
</dbReference>
<sequence>MTFCVYTRVKKKTMTVEDFKTWLKQFDADGDGRISKNELRTAIRDLGMCFTTWKARKGVRIADANGNGFLDENEIEGLVEFAKNKLGMKIQG</sequence>
<evidence type="ECO:0000313" key="5">
    <source>
        <dbReference type="Proteomes" id="UP000230069"/>
    </source>
</evidence>
<proteinExistence type="predicted"/>
<evidence type="ECO:0000259" key="3">
    <source>
        <dbReference type="PROSITE" id="PS50222"/>
    </source>
</evidence>
<evidence type="ECO:0000256" key="1">
    <source>
        <dbReference type="ARBA" id="ARBA00022737"/>
    </source>
</evidence>
<organism evidence="4 5">
    <name type="scientific">Aquilegia coerulea</name>
    <name type="common">Rocky mountain columbine</name>
    <dbReference type="NCBI Taxonomy" id="218851"/>
    <lineage>
        <taxon>Eukaryota</taxon>
        <taxon>Viridiplantae</taxon>
        <taxon>Streptophyta</taxon>
        <taxon>Embryophyta</taxon>
        <taxon>Tracheophyta</taxon>
        <taxon>Spermatophyta</taxon>
        <taxon>Magnoliopsida</taxon>
        <taxon>Ranunculales</taxon>
        <taxon>Ranunculaceae</taxon>
        <taxon>Thalictroideae</taxon>
        <taxon>Aquilegia</taxon>
    </lineage>
</organism>
<evidence type="ECO:0000256" key="2">
    <source>
        <dbReference type="ARBA" id="ARBA00022837"/>
    </source>
</evidence>
<dbReference type="InParanoid" id="A0A2G5EL03"/>
<dbReference type="OrthoDB" id="26525at2759"/>
<name>A0A2G5EL03_AQUCA</name>
<dbReference type="GO" id="GO:0005509">
    <property type="term" value="F:calcium ion binding"/>
    <property type="evidence" value="ECO:0007669"/>
    <property type="project" value="InterPro"/>
</dbReference>
<dbReference type="PROSITE" id="PS50222">
    <property type="entry name" value="EF_HAND_2"/>
    <property type="match status" value="1"/>
</dbReference>
<dbReference type="InterPro" id="IPR011992">
    <property type="entry name" value="EF-hand-dom_pair"/>
</dbReference>
<dbReference type="STRING" id="218851.A0A2G5EL03"/>
<dbReference type="AlphaFoldDB" id="A0A2G5EL03"/>
<keyword evidence="2" id="KW-0106">Calcium</keyword>
<keyword evidence="5" id="KW-1185">Reference proteome</keyword>
<dbReference type="Proteomes" id="UP000230069">
    <property type="component" value="Unassembled WGS sequence"/>
</dbReference>
<dbReference type="SMART" id="SM00054">
    <property type="entry name" value="EFh"/>
    <property type="match status" value="1"/>
</dbReference>
<dbReference type="Pfam" id="PF13499">
    <property type="entry name" value="EF-hand_7"/>
    <property type="match status" value="1"/>
</dbReference>
<dbReference type="Gene3D" id="1.10.238.10">
    <property type="entry name" value="EF-hand"/>
    <property type="match status" value="1"/>
</dbReference>
<reference evidence="4 5" key="1">
    <citation type="submission" date="2017-09" db="EMBL/GenBank/DDBJ databases">
        <title>WGS assembly of Aquilegia coerulea Goldsmith.</title>
        <authorList>
            <person name="Hodges S."/>
            <person name="Kramer E."/>
            <person name="Nordborg M."/>
            <person name="Tomkins J."/>
            <person name="Borevitz J."/>
            <person name="Derieg N."/>
            <person name="Yan J."/>
            <person name="Mihaltcheva S."/>
            <person name="Hayes R.D."/>
            <person name="Rokhsar D."/>
        </authorList>
    </citation>
    <scope>NUCLEOTIDE SEQUENCE [LARGE SCALE GENOMIC DNA]</scope>
    <source>
        <strain evidence="5">cv. Goldsmith</strain>
    </source>
</reference>
<dbReference type="SUPFAM" id="SSF47473">
    <property type="entry name" value="EF-hand"/>
    <property type="match status" value="1"/>
</dbReference>
<gene>
    <name evidence="4" type="ORF">AQUCO_00700635v1</name>
</gene>
<feature type="domain" description="EF-hand" evidence="3">
    <location>
        <begin position="14"/>
        <end position="49"/>
    </location>
</feature>
<dbReference type="PANTHER" id="PTHR23050">
    <property type="entry name" value="CALCIUM BINDING PROTEIN"/>
    <property type="match status" value="1"/>
</dbReference>
<keyword evidence="1" id="KW-0677">Repeat</keyword>
<protein>
    <recommendedName>
        <fullName evidence="3">EF-hand domain-containing protein</fullName>
    </recommendedName>
</protein>